<keyword evidence="9" id="KW-0812">Transmembrane</keyword>
<protein>
    <recommendedName>
        <fullName evidence="5">non-specific serine/threonine protein kinase</fullName>
        <ecNumber evidence="5">2.7.11.1</ecNumber>
    </recommendedName>
</protein>
<dbReference type="SUPFAM" id="SSF56112">
    <property type="entry name" value="Protein kinase-like (PK-like)"/>
    <property type="match status" value="1"/>
</dbReference>
<comment type="similarity">
    <text evidence="4">In the C-terminal section; belongs to the protein kinase superfamily. Ser/Thr protein kinase family.</text>
</comment>
<dbReference type="GO" id="GO:0030246">
    <property type="term" value="F:carbohydrate binding"/>
    <property type="evidence" value="ECO:0007669"/>
    <property type="project" value="UniProtKB-KW"/>
</dbReference>
<comment type="subcellular location">
    <subcellularLocation>
        <location evidence="1">Cell membrane</location>
        <topology evidence="1">Single-pass type I membrane protein</topology>
    </subcellularLocation>
</comment>
<keyword evidence="6" id="KW-1003">Cell membrane</keyword>
<dbReference type="GO" id="GO:0004675">
    <property type="term" value="F:transmembrane receptor protein serine/threonine kinase activity"/>
    <property type="evidence" value="ECO:0000318"/>
    <property type="project" value="GO_Central"/>
</dbReference>
<keyword evidence="12 21" id="KW-0547">Nucleotide-binding</keyword>
<keyword evidence="15" id="KW-1133">Transmembrane helix</keyword>
<keyword evidence="23" id="KW-1185">Reference proteome</keyword>
<evidence type="ECO:0000256" key="8">
    <source>
        <dbReference type="ARBA" id="ARBA00022679"/>
    </source>
</evidence>
<keyword evidence="7" id="KW-0723">Serine/threonine-protein kinase</keyword>
<evidence type="ECO:0000256" key="19">
    <source>
        <dbReference type="ARBA" id="ARBA00047899"/>
    </source>
</evidence>
<dbReference type="InterPro" id="IPR001220">
    <property type="entry name" value="Legume_lectin_dom"/>
</dbReference>
<dbReference type="SMART" id="SM00220">
    <property type="entry name" value="S_TKc"/>
    <property type="match status" value="1"/>
</dbReference>
<dbReference type="FunFam" id="2.60.120.200:FF:000096">
    <property type="entry name" value="L-type lectin-domain containing receptor kinase V.9"/>
    <property type="match status" value="1"/>
</dbReference>
<dbReference type="PANTHER" id="PTHR27007">
    <property type="match status" value="1"/>
</dbReference>
<dbReference type="PROSITE" id="PS50011">
    <property type="entry name" value="PROTEIN_KINASE_DOM"/>
    <property type="match status" value="1"/>
</dbReference>
<dbReference type="OrthoDB" id="543442at2759"/>
<dbReference type="InterPro" id="IPR008271">
    <property type="entry name" value="Ser/Thr_kinase_AS"/>
</dbReference>
<keyword evidence="8" id="KW-0808">Transferase</keyword>
<dbReference type="PROSITE" id="PS00108">
    <property type="entry name" value="PROTEIN_KINASE_ST"/>
    <property type="match status" value="1"/>
</dbReference>
<evidence type="ECO:0000256" key="9">
    <source>
        <dbReference type="ARBA" id="ARBA00022692"/>
    </source>
</evidence>
<evidence type="ECO:0000256" key="3">
    <source>
        <dbReference type="ARBA" id="ARBA00008536"/>
    </source>
</evidence>
<dbReference type="CDD" id="cd14066">
    <property type="entry name" value="STKc_IRAK"/>
    <property type="match status" value="1"/>
</dbReference>
<dbReference type="InterPro" id="IPR017441">
    <property type="entry name" value="Protein_kinase_ATP_BS"/>
</dbReference>
<dbReference type="PROSITE" id="PS00107">
    <property type="entry name" value="PROTEIN_KINASE_ATP"/>
    <property type="match status" value="1"/>
</dbReference>
<gene>
    <name evidence="22" type="ORF">MANES_02G123800v8</name>
</gene>
<keyword evidence="14 21" id="KW-0067">ATP-binding</keyword>
<dbReference type="InterPro" id="IPR011009">
    <property type="entry name" value="Kinase-like_dom_sf"/>
</dbReference>
<evidence type="ECO:0000256" key="17">
    <source>
        <dbReference type="ARBA" id="ARBA00023170"/>
    </source>
</evidence>
<evidence type="ECO:0000256" key="14">
    <source>
        <dbReference type="ARBA" id="ARBA00022840"/>
    </source>
</evidence>
<dbReference type="GO" id="GO:0042742">
    <property type="term" value="P:defense response to bacterium"/>
    <property type="evidence" value="ECO:0000318"/>
    <property type="project" value="GO_Central"/>
</dbReference>
<evidence type="ECO:0000256" key="13">
    <source>
        <dbReference type="ARBA" id="ARBA00022777"/>
    </source>
</evidence>
<comment type="catalytic activity">
    <reaction evidence="20">
        <text>L-seryl-[protein] + ATP = O-phospho-L-seryl-[protein] + ADP + H(+)</text>
        <dbReference type="Rhea" id="RHEA:17989"/>
        <dbReference type="Rhea" id="RHEA-COMP:9863"/>
        <dbReference type="Rhea" id="RHEA-COMP:11604"/>
        <dbReference type="ChEBI" id="CHEBI:15378"/>
        <dbReference type="ChEBI" id="CHEBI:29999"/>
        <dbReference type="ChEBI" id="CHEBI:30616"/>
        <dbReference type="ChEBI" id="CHEBI:83421"/>
        <dbReference type="ChEBI" id="CHEBI:456216"/>
        <dbReference type="EC" id="2.7.11.1"/>
    </reaction>
</comment>
<evidence type="ECO:0000256" key="20">
    <source>
        <dbReference type="ARBA" id="ARBA00048679"/>
    </source>
</evidence>
<dbReference type="Pfam" id="PF00139">
    <property type="entry name" value="Lectin_legB"/>
    <property type="match status" value="1"/>
</dbReference>
<keyword evidence="18" id="KW-0325">Glycoprotein</keyword>
<dbReference type="EMBL" id="CM004388">
    <property type="protein sequence ID" value="OAY57844.2"/>
    <property type="molecule type" value="Genomic_DNA"/>
</dbReference>
<dbReference type="PROSITE" id="PS00307">
    <property type="entry name" value="LECTIN_LEGUME_BETA"/>
    <property type="match status" value="1"/>
</dbReference>
<evidence type="ECO:0000256" key="16">
    <source>
        <dbReference type="ARBA" id="ARBA00023136"/>
    </source>
</evidence>
<dbReference type="GO" id="GO:0002229">
    <property type="term" value="P:defense response to oomycetes"/>
    <property type="evidence" value="ECO:0000318"/>
    <property type="project" value="GO_Central"/>
</dbReference>
<dbReference type="GO" id="GO:0005886">
    <property type="term" value="C:plasma membrane"/>
    <property type="evidence" value="ECO:0000318"/>
    <property type="project" value="GO_Central"/>
</dbReference>
<dbReference type="Gene3D" id="1.10.510.10">
    <property type="entry name" value="Transferase(Phosphotransferase) domain 1"/>
    <property type="match status" value="1"/>
</dbReference>
<dbReference type="InterPro" id="IPR050528">
    <property type="entry name" value="L-type_Lectin-RKs"/>
</dbReference>
<evidence type="ECO:0000313" key="22">
    <source>
        <dbReference type="EMBL" id="OAY57844.2"/>
    </source>
</evidence>
<dbReference type="CDD" id="cd06899">
    <property type="entry name" value="lectin_legume_LecRK_Arcelin_ConA"/>
    <property type="match status" value="1"/>
</dbReference>
<evidence type="ECO:0000256" key="15">
    <source>
        <dbReference type="ARBA" id="ARBA00022989"/>
    </source>
</evidence>
<organism evidence="22 23">
    <name type="scientific">Manihot esculenta</name>
    <name type="common">Cassava</name>
    <name type="synonym">Jatropha manihot</name>
    <dbReference type="NCBI Taxonomy" id="3983"/>
    <lineage>
        <taxon>Eukaryota</taxon>
        <taxon>Viridiplantae</taxon>
        <taxon>Streptophyta</taxon>
        <taxon>Embryophyta</taxon>
        <taxon>Tracheophyta</taxon>
        <taxon>Spermatophyta</taxon>
        <taxon>Magnoliopsida</taxon>
        <taxon>eudicotyledons</taxon>
        <taxon>Gunneridae</taxon>
        <taxon>Pentapetalae</taxon>
        <taxon>rosids</taxon>
        <taxon>fabids</taxon>
        <taxon>Malpighiales</taxon>
        <taxon>Euphorbiaceae</taxon>
        <taxon>Crotonoideae</taxon>
        <taxon>Manihoteae</taxon>
        <taxon>Manihot</taxon>
    </lineage>
</organism>
<sequence length="189" mass="20290">MSSHSFRREKMALIIFLAMSLLLHGALGELACEQLPVELCSYSIASSGKRCLLENFPTKDGKVEYQCKTSEVVVDIMQEWIESDECVSACGLNRNTIGISSDNFHQPQFLAKLCSDDCYKACPNIVDLYFNLALGEGAYLPNLCDNPRRALSATSSSGHAVTNLHSGGVSPAASPISGDVDPACAPPSI</sequence>
<evidence type="ECO:0000256" key="5">
    <source>
        <dbReference type="ARBA" id="ARBA00012513"/>
    </source>
</evidence>
<keyword evidence="17" id="KW-0675">Receptor</keyword>
<accession>A0A2C9WEX3</accession>
<evidence type="ECO:0000256" key="1">
    <source>
        <dbReference type="ARBA" id="ARBA00004251"/>
    </source>
</evidence>
<dbReference type="GO" id="GO:0005524">
    <property type="term" value="F:ATP binding"/>
    <property type="evidence" value="ECO:0007669"/>
    <property type="project" value="UniProtKB-UniRule"/>
</dbReference>
<evidence type="ECO:0000256" key="18">
    <source>
        <dbReference type="ARBA" id="ARBA00023180"/>
    </source>
</evidence>
<evidence type="ECO:0000256" key="2">
    <source>
        <dbReference type="ARBA" id="ARBA00007606"/>
    </source>
</evidence>
<comment type="catalytic activity">
    <reaction evidence="19">
        <text>L-threonyl-[protein] + ATP = O-phospho-L-threonyl-[protein] + ADP + H(+)</text>
        <dbReference type="Rhea" id="RHEA:46608"/>
        <dbReference type="Rhea" id="RHEA-COMP:11060"/>
        <dbReference type="Rhea" id="RHEA-COMP:11605"/>
        <dbReference type="ChEBI" id="CHEBI:15378"/>
        <dbReference type="ChEBI" id="CHEBI:30013"/>
        <dbReference type="ChEBI" id="CHEBI:30616"/>
        <dbReference type="ChEBI" id="CHEBI:61977"/>
        <dbReference type="ChEBI" id="CHEBI:456216"/>
        <dbReference type="EC" id="2.7.11.1"/>
    </reaction>
</comment>
<comment type="similarity">
    <text evidence="2">Belongs to the leguminous lectin family.</text>
</comment>
<evidence type="ECO:0000256" key="12">
    <source>
        <dbReference type="ARBA" id="ARBA00022741"/>
    </source>
</evidence>
<keyword evidence="13" id="KW-0418">Kinase</keyword>
<dbReference type="EC" id="2.7.11.1" evidence="5"/>
<dbReference type="InterPro" id="IPR019825">
    <property type="entry name" value="Lectin_legB_Mn/Ca_BS"/>
</dbReference>
<evidence type="ECO:0000256" key="6">
    <source>
        <dbReference type="ARBA" id="ARBA00022475"/>
    </source>
</evidence>
<evidence type="ECO:0000256" key="4">
    <source>
        <dbReference type="ARBA" id="ARBA00010217"/>
    </source>
</evidence>
<dbReference type="Gene3D" id="3.30.200.20">
    <property type="entry name" value="Phosphorylase Kinase, domain 1"/>
    <property type="match status" value="1"/>
</dbReference>
<dbReference type="AlphaFoldDB" id="A0A2C9WEX3"/>
<proteinExistence type="inferred from homology"/>
<dbReference type="Gene3D" id="2.60.120.200">
    <property type="match status" value="1"/>
</dbReference>
<keyword evidence="11" id="KW-0430">Lectin</keyword>
<dbReference type="SUPFAM" id="SSF49899">
    <property type="entry name" value="Concanavalin A-like lectins/glucanases"/>
    <property type="match status" value="1"/>
</dbReference>
<dbReference type="FunFam" id="3.30.200.20:FF:000112">
    <property type="entry name" value="Lectin-domain containing receptor kinase A4.3"/>
    <property type="match status" value="1"/>
</dbReference>
<keyword evidence="10" id="KW-0732">Signal</keyword>
<evidence type="ECO:0000256" key="7">
    <source>
        <dbReference type="ARBA" id="ARBA00022527"/>
    </source>
</evidence>
<comment type="similarity">
    <text evidence="3">In the N-terminal section; belongs to the leguminous lectin family.</text>
</comment>
<comment type="caution">
    <text evidence="22">The sequence shown here is derived from an EMBL/GenBank/DDBJ whole genome shotgun (WGS) entry which is preliminary data.</text>
</comment>
<evidence type="ECO:0000256" key="21">
    <source>
        <dbReference type="PROSITE-ProRule" id="PRU10141"/>
    </source>
</evidence>
<name>A0A2C9WEX3_MANES</name>
<keyword evidence="16" id="KW-0472">Membrane</keyword>
<dbReference type="InterPro" id="IPR013320">
    <property type="entry name" value="ConA-like_dom_sf"/>
</dbReference>
<dbReference type="Pfam" id="PF00069">
    <property type="entry name" value="Pkinase"/>
    <property type="match status" value="1"/>
</dbReference>
<evidence type="ECO:0000256" key="10">
    <source>
        <dbReference type="ARBA" id="ARBA00022729"/>
    </source>
</evidence>
<dbReference type="FunFam" id="1.10.510.10:FF:000108">
    <property type="entry name" value="L-type lectin-domain containing receptor kinase S.4"/>
    <property type="match status" value="1"/>
</dbReference>
<reference evidence="23" key="1">
    <citation type="journal article" date="2016" name="Nat. Biotechnol.">
        <title>Sequencing wild and cultivated cassava and related species reveals extensive interspecific hybridization and genetic diversity.</title>
        <authorList>
            <person name="Bredeson J.V."/>
            <person name="Lyons J.B."/>
            <person name="Prochnik S.E."/>
            <person name="Wu G.A."/>
            <person name="Ha C.M."/>
            <person name="Edsinger-Gonzales E."/>
            <person name="Grimwood J."/>
            <person name="Schmutz J."/>
            <person name="Rabbi I.Y."/>
            <person name="Egesi C."/>
            <person name="Nauluvula P."/>
            <person name="Lebot V."/>
            <person name="Ndunguru J."/>
            <person name="Mkamilo G."/>
            <person name="Bart R.S."/>
            <person name="Setter T.L."/>
            <person name="Gleadow R.M."/>
            <person name="Kulakow P."/>
            <person name="Ferguson M.E."/>
            <person name="Rounsley S."/>
            <person name="Rokhsar D.S."/>
        </authorList>
    </citation>
    <scope>NUCLEOTIDE SEQUENCE [LARGE SCALE GENOMIC DNA]</scope>
    <source>
        <strain evidence="23">cv. AM560-2</strain>
    </source>
</reference>
<evidence type="ECO:0000256" key="11">
    <source>
        <dbReference type="ARBA" id="ARBA00022734"/>
    </source>
</evidence>
<dbReference type="InterPro" id="IPR000719">
    <property type="entry name" value="Prot_kinase_dom"/>
</dbReference>
<evidence type="ECO:0000313" key="23">
    <source>
        <dbReference type="Proteomes" id="UP000091857"/>
    </source>
</evidence>
<dbReference type="Proteomes" id="UP000091857">
    <property type="component" value="Chromosome 2"/>
</dbReference>